<evidence type="ECO:0000313" key="3">
    <source>
        <dbReference type="Proteomes" id="UP000317722"/>
    </source>
</evidence>
<reference evidence="2 3" key="1">
    <citation type="journal article" date="2019" name="Environ. Microbiol.">
        <title>Species interactions and distinct microbial communities in high Arctic permafrost affected cryosols are associated with the CH4 and CO2 gas fluxes.</title>
        <authorList>
            <person name="Altshuler I."/>
            <person name="Hamel J."/>
            <person name="Turney S."/>
            <person name="Magnuson E."/>
            <person name="Levesque R."/>
            <person name="Greer C."/>
            <person name="Whyte L.G."/>
        </authorList>
    </citation>
    <scope>NUCLEOTIDE SEQUENCE [LARGE SCALE GENOMIC DNA]</scope>
    <source>
        <strain evidence="2 3">S9.3A</strain>
    </source>
</reference>
<organism evidence="2 3">
    <name type="scientific">Pedococcus bigeumensis</name>
    <dbReference type="NCBI Taxonomy" id="433644"/>
    <lineage>
        <taxon>Bacteria</taxon>
        <taxon>Bacillati</taxon>
        <taxon>Actinomycetota</taxon>
        <taxon>Actinomycetes</taxon>
        <taxon>Micrococcales</taxon>
        <taxon>Intrasporangiaceae</taxon>
        <taxon>Pedococcus</taxon>
    </lineage>
</organism>
<evidence type="ECO:0000256" key="1">
    <source>
        <dbReference type="SAM" id="MobiDB-lite"/>
    </source>
</evidence>
<keyword evidence="3" id="KW-1185">Reference proteome</keyword>
<dbReference type="AlphaFoldDB" id="A0A502CVW0"/>
<dbReference type="Gene3D" id="1.10.1510.10">
    <property type="entry name" value="Uncharacterised protein YqeY/AIM41 PF09424, N-terminal domain"/>
    <property type="match status" value="1"/>
</dbReference>
<feature type="region of interest" description="Disordered" evidence="1">
    <location>
        <begin position="36"/>
        <end position="66"/>
    </location>
</feature>
<name>A0A502CVW0_9MICO</name>
<dbReference type="OrthoDB" id="4627951at2"/>
<dbReference type="InterPro" id="IPR042184">
    <property type="entry name" value="YqeY/Aim41_N"/>
</dbReference>
<proteinExistence type="predicted"/>
<gene>
    <name evidence="2" type="ORF">EAH86_09460</name>
</gene>
<dbReference type="Proteomes" id="UP000317722">
    <property type="component" value="Unassembled WGS sequence"/>
</dbReference>
<sequence length="117" mass="12086">MRAVLQSALLPAMRAGDKDTVAVVRSALAAIANAEAVPAPSTPPAEDGPVAGAAIGVGSTEAPRRELTADEVREVVEHERQDRVQAAEESEAGGLGEYAARLRTQAAILGFLIERTG</sequence>
<evidence type="ECO:0000313" key="2">
    <source>
        <dbReference type="EMBL" id="TPG17387.1"/>
    </source>
</evidence>
<dbReference type="EMBL" id="RCZM01000003">
    <property type="protein sequence ID" value="TPG17387.1"/>
    <property type="molecule type" value="Genomic_DNA"/>
</dbReference>
<accession>A0A502CVW0</accession>
<comment type="caution">
    <text evidence="2">The sequence shown here is derived from an EMBL/GenBank/DDBJ whole genome shotgun (WGS) entry which is preliminary data.</text>
</comment>
<protein>
    <submittedName>
        <fullName evidence="2">Uncharacterized protein</fullName>
    </submittedName>
</protein>